<organism evidence="2 3">
    <name type="scientific">Halioglobus maricola</name>
    <dbReference type="NCBI Taxonomy" id="2601894"/>
    <lineage>
        <taxon>Bacteria</taxon>
        <taxon>Pseudomonadati</taxon>
        <taxon>Pseudomonadota</taxon>
        <taxon>Gammaproteobacteria</taxon>
        <taxon>Cellvibrionales</taxon>
        <taxon>Halieaceae</taxon>
        <taxon>Halioglobus</taxon>
    </lineage>
</organism>
<evidence type="ECO:0000313" key="3">
    <source>
        <dbReference type="Proteomes" id="UP000326287"/>
    </source>
</evidence>
<dbReference type="EMBL" id="CP036422">
    <property type="protein sequence ID" value="QFU76615.1"/>
    <property type="molecule type" value="Genomic_DNA"/>
</dbReference>
<reference evidence="2 3" key="1">
    <citation type="submission" date="2019-02" db="EMBL/GenBank/DDBJ databases">
        <authorList>
            <person name="Li S.-H."/>
        </authorList>
    </citation>
    <scope>NUCLEOTIDE SEQUENCE [LARGE SCALE GENOMIC DNA]</scope>
    <source>
        <strain evidence="2 3">IMCC14385</strain>
    </source>
</reference>
<keyword evidence="1" id="KW-0732">Signal</keyword>
<dbReference type="AlphaFoldDB" id="A0A5P9NM92"/>
<accession>A0A5P9NM92</accession>
<gene>
    <name evidence="2" type="ORF">EY643_13650</name>
</gene>
<sequence>MRRRLLLACLFLLGSLAGCSEPVGPETQIRANIMAMESALSERSPGDFLEHLAESFTGGKQGSGDVTRDDAKRMLGVYFLRYRNVDILVSQVDVEIDAYEDALATSSAMVALAGGRGLIPDSARLYQVTGRWQNFDGDWKLTRLSWE</sequence>
<proteinExistence type="predicted"/>
<dbReference type="KEGG" id="halc:EY643_13650"/>
<dbReference type="RefSeq" id="WP_153239757.1">
    <property type="nucleotide sequence ID" value="NZ_CP036422.1"/>
</dbReference>
<name>A0A5P9NM92_9GAMM</name>
<dbReference type="OrthoDB" id="5801455at2"/>
<protein>
    <recommendedName>
        <fullName evidence="4">Nuclear transport factor 2 family protein</fullName>
    </recommendedName>
</protein>
<evidence type="ECO:0000313" key="2">
    <source>
        <dbReference type="EMBL" id="QFU76615.1"/>
    </source>
</evidence>
<evidence type="ECO:0008006" key="4">
    <source>
        <dbReference type="Google" id="ProtNLM"/>
    </source>
</evidence>
<feature type="chain" id="PRO_5024823692" description="Nuclear transport factor 2 family protein" evidence="1">
    <location>
        <begin position="21"/>
        <end position="147"/>
    </location>
</feature>
<dbReference type="PROSITE" id="PS51257">
    <property type="entry name" value="PROKAR_LIPOPROTEIN"/>
    <property type="match status" value="1"/>
</dbReference>
<evidence type="ECO:0000256" key="1">
    <source>
        <dbReference type="SAM" id="SignalP"/>
    </source>
</evidence>
<keyword evidence="3" id="KW-1185">Reference proteome</keyword>
<dbReference type="Proteomes" id="UP000326287">
    <property type="component" value="Chromosome"/>
</dbReference>
<feature type="signal peptide" evidence="1">
    <location>
        <begin position="1"/>
        <end position="20"/>
    </location>
</feature>